<evidence type="ECO:0000313" key="3">
    <source>
        <dbReference type="WBParaSite" id="nRc.2.0.1.t29178-RA"/>
    </source>
</evidence>
<dbReference type="AlphaFoldDB" id="A0A915JST7"/>
<dbReference type="PANTHER" id="PTHR46307:SF4">
    <property type="entry name" value="G9A, ISOFORM B"/>
    <property type="match status" value="1"/>
</dbReference>
<dbReference type="Proteomes" id="UP000887565">
    <property type="component" value="Unplaced"/>
</dbReference>
<feature type="domain" description="EHMT1/2 cysteine-rich region" evidence="1">
    <location>
        <begin position="80"/>
        <end position="168"/>
    </location>
</feature>
<reference evidence="3" key="1">
    <citation type="submission" date="2022-11" db="UniProtKB">
        <authorList>
            <consortium name="WormBaseParasite"/>
        </authorList>
    </citation>
    <scope>IDENTIFICATION</scope>
</reference>
<evidence type="ECO:0000313" key="2">
    <source>
        <dbReference type="Proteomes" id="UP000887565"/>
    </source>
</evidence>
<dbReference type="PANTHER" id="PTHR46307">
    <property type="entry name" value="G9A, ISOFORM B"/>
    <property type="match status" value="1"/>
</dbReference>
<protein>
    <recommendedName>
        <fullName evidence="1">EHMT1/2 cysteine-rich region domain-containing protein</fullName>
    </recommendedName>
</protein>
<sequence length="184" mass="21058">MVSETSATQNGFCSGKMGEYEHDEVPMRKRHRIVLKEDKNHFIDEDSNCSDTVDTLQPLCTCRVPDTINVIDSVGIWNKCQAQDTINNQDILCCNTVADRLLARPHVRVTFRPFCEYHWQKMHDHFCCPICGVFCIEGRFFICQETDDMHLFHESCGQDAIDCPHCGGKNFALMDIDANAAHKR</sequence>
<dbReference type="GO" id="GO:0016279">
    <property type="term" value="F:protein-lysine N-methyltransferase activity"/>
    <property type="evidence" value="ECO:0007669"/>
    <property type="project" value="InterPro"/>
</dbReference>
<proteinExistence type="predicted"/>
<dbReference type="InterPro" id="IPR047762">
    <property type="entry name" value="EHMT_CRR"/>
</dbReference>
<dbReference type="GO" id="GO:0008270">
    <property type="term" value="F:zinc ion binding"/>
    <property type="evidence" value="ECO:0007669"/>
    <property type="project" value="InterPro"/>
</dbReference>
<organism evidence="2 3">
    <name type="scientific">Romanomermis culicivorax</name>
    <name type="common">Nematode worm</name>
    <dbReference type="NCBI Taxonomy" id="13658"/>
    <lineage>
        <taxon>Eukaryota</taxon>
        <taxon>Metazoa</taxon>
        <taxon>Ecdysozoa</taxon>
        <taxon>Nematoda</taxon>
        <taxon>Enoplea</taxon>
        <taxon>Dorylaimia</taxon>
        <taxon>Mermithida</taxon>
        <taxon>Mermithoidea</taxon>
        <taxon>Mermithidae</taxon>
        <taxon>Romanomermis</taxon>
    </lineage>
</organism>
<dbReference type="GO" id="GO:0002039">
    <property type="term" value="F:p53 binding"/>
    <property type="evidence" value="ECO:0007669"/>
    <property type="project" value="InterPro"/>
</dbReference>
<dbReference type="Pfam" id="PF21533">
    <property type="entry name" value="EHMT1-2_CRR"/>
    <property type="match status" value="1"/>
</dbReference>
<accession>A0A915JST7</accession>
<evidence type="ECO:0000259" key="1">
    <source>
        <dbReference type="Pfam" id="PF21533"/>
    </source>
</evidence>
<name>A0A915JST7_ROMCU</name>
<dbReference type="GO" id="GO:0042054">
    <property type="term" value="F:histone methyltransferase activity"/>
    <property type="evidence" value="ECO:0007669"/>
    <property type="project" value="InterPro"/>
</dbReference>
<keyword evidence="2" id="KW-1185">Reference proteome</keyword>
<dbReference type="OMA" id="ISHREMM"/>
<dbReference type="WBParaSite" id="nRc.2.0.1.t29178-RA">
    <property type="protein sequence ID" value="nRc.2.0.1.t29178-RA"/>
    <property type="gene ID" value="nRc.2.0.1.g29178"/>
</dbReference>
<dbReference type="InterPro" id="IPR043550">
    <property type="entry name" value="EHMT1/EHMT2"/>
</dbReference>